<dbReference type="GO" id="GO:0004386">
    <property type="term" value="F:helicase activity"/>
    <property type="evidence" value="ECO:0007669"/>
    <property type="project" value="UniProtKB-KW"/>
</dbReference>
<evidence type="ECO:0000256" key="1">
    <source>
        <dbReference type="ARBA" id="ARBA00005101"/>
    </source>
</evidence>
<dbReference type="Proteomes" id="UP000032680">
    <property type="component" value="Unassembled WGS sequence"/>
</dbReference>
<evidence type="ECO:0000256" key="2">
    <source>
        <dbReference type="ARBA" id="ARBA00005947"/>
    </source>
</evidence>
<dbReference type="RefSeq" id="WP_241771136.1">
    <property type="nucleotide sequence ID" value="NZ_BANB01000212.1"/>
</dbReference>
<evidence type="ECO:0000256" key="3">
    <source>
        <dbReference type="ARBA" id="ARBA00020218"/>
    </source>
</evidence>
<evidence type="ECO:0000313" key="7">
    <source>
        <dbReference type="EMBL" id="GAN76978.1"/>
    </source>
</evidence>
<keyword evidence="7" id="KW-0378">Hydrolase</keyword>
<feature type="domain" description="Histone deacetylase" evidence="6">
    <location>
        <begin position="67"/>
        <end position="350"/>
    </location>
</feature>
<dbReference type="UniPathway" id="UPA00040"/>
<dbReference type="PRINTS" id="PR01270">
    <property type="entry name" value="HDASUPER"/>
</dbReference>
<reference evidence="7 8" key="1">
    <citation type="submission" date="2012-11" db="EMBL/GenBank/DDBJ databases">
        <title>Whole genome sequence of Acidisphaera rubrifaciens HS-AP3.</title>
        <authorList>
            <person name="Azuma Y."/>
            <person name="Higashiura N."/>
            <person name="Hirakawa H."/>
            <person name="Matsushita K."/>
        </authorList>
    </citation>
    <scope>NUCLEOTIDE SEQUENCE [LARGE SCALE GENOMIC DNA]</scope>
    <source>
        <strain evidence="7 8">HS-AP3</strain>
    </source>
</reference>
<feature type="compositionally biased region" description="Basic and acidic residues" evidence="5">
    <location>
        <begin position="13"/>
        <end position="27"/>
    </location>
</feature>
<keyword evidence="7" id="KW-0347">Helicase</keyword>
<keyword evidence="7" id="KW-0547">Nucleotide-binding</keyword>
<dbReference type="GO" id="GO:0004407">
    <property type="term" value="F:histone deacetylase activity"/>
    <property type="evidence" value="ECO:0007669"/>
    <property type="project" value="TreeGrafter"/>
</dbReference>
<keyword evidence="7" id="KW-0067">ATP-binding</keyword>
<proteinExistence type="inferred from homology"/>
<dbReference type="GO" id="GO:0045150">
    <property type="term" value="P:acetoin catabolic process"/>
    <property type="evidence" value="ECO:0007669"/>
    <property type="project" value="UniProtKB-UniPathway"/>
</dbReference>
<dbReference type="EMBL" id="BANB01000212">
    <property type="protein sequence ID" value="GAN76978.1"/>
    <property type="molecule type" value="Genomic_DNA"/>
</dbReference>
<comment type="similarity">
    <text evidence="2">Belongs to the histone deacetylase family.</text>
</comment>
<feature type="region of interest" description="Disordered" evidence="5">
    <location>
        <begin position="1"/>
        <end position="48"/>
    </location>
</feature>
<sequence length="415" mass="44094">MAAARLDQAGRAGYREAMRAGDGRDDTASPGGATGDAAGAGTPPDPRIRPVYVGSEVYRHSTYGAAHPLAIPRVSTCTDLCRALGWLDAAQYVDSPRASAAAIARFHDPAYLAALQRVEATQIATEDDRHRYGIAAANNPVYPEIWRRPSTSAGGAMLAARLTARGGVVHCPGGGTHHGRAARASGFCYLNDPVLLILTWLDLGLGRVAYLDLDAHHGDGVQEAFAGDDRVLTISIHEAGRWPHTGAADDRAGGAARNLPVPRGLNDSEHRLLIDTAVVPLIERHRPDAILVQTGADSLEEDPLARLSLSNNAYFAAVRAVRFLAPRLVVVGGGGYNPYTVARCWAGIWGVLNDIPLPVAIPPAAASVLRGLRYNRAAGRNPPPHWITTLRDPPREGPVRDEVRALAAQSMKDAP</sequence>
<name>A0A0D6P6Z4_9PROT</name>
<feature type="compositionally biased region" description="Low complexity" evidence="5">
    <location>
        <begin position="28"/>
        <end position="42"/>
    </location>
</feature>
<dbReference type="Pfam" id="PF00850">
    <property type="entry name" value="Hist_deacetyl"/>
    <property type="match status" value="1"/>
</dbReference>
<protein>
    <recommendedName>
        <fullName evidence="3">Acetoin utilization protein AcuC</fullName>
    </recommendedName>
</protein>
<dbReference type="CDD" id="cd09994">
    <property type="entry name" value="HDAC_AcuC_like"/>
    <property type="match status" value="1"/>
</dbReference>
<evidence type="ECO:0000313" key="8">
    <source>
        <dbReference type="Proteomes" id="UP000032680"/>
    </source>
</evidence>
<organism evidence="7 8">
    <name type="scientific">Acidisphaera rubrifaciens HS-AP3</name>
    <dbReference type="NCBI Taxonomy" id="1231350"/>
    <lineage>
        <taxon>Bacteria</taxon>
        <taxon>Pseudomonadati</taxon>
        <taxon>Pseudomonadota</taxon>
        <taxon>Alphaproteobacteria</taxon>
        <taxon>Acetobacterales</taxon>
        <taxon>Acetobacteraceae</taxon>
        <taxon>Acidisphaera</taxon>
    </lineage>
</organism>
<gene>
    <name evidence="7" type="ORF">Asru_0212_04</name>
</gene>
<keyword evidence="4" id="KW-0006">Acetoin catabolism</keyword>
<comment type="pathway">
    <text evidence="1">Ketone degradation; acetoin degradation.</text>
</comment>
<evidence type="ECO:0000259" key="6">
    <source>
        <dbReference type="Pfam" id="PF00850"/>
    </source>
</evidence>
<dbReference type="GO" id="GO:0040029">
    <property type="term" value="P:epigenetic regulation of gene expression"/>
    <property type="evidence" value="ECO:0007669"/>
    <property type="project" value="TreeGrafter"/>
</dbReference>
<comment type="caution">
    <text evidence="7">The sequence shown here is derived from an EMBL/GenBank/DDBJ whole genome shotgun (WGS) entry which is preliminary data.</text>
</comment>
<dbReference type="InterPro" id="IPR000286">
    <property type="entry name" value="HDACs"/>
</dbReference>
<dbReference type="Gene3D" id="3.40.800.20">
    <property type="entry name" value="Histone deacetylase domain"/>
    <property type="match status" value="1"/>
</dbReference>
<dbReference type="InterPro" id="IPR037138">
    <property type="entry name" value="His_deacetylse_dom_sf"/>
</dbReference>
<dbReference type="InterPro" id="IPR023696">
    <property type="entry name" value="Ureohydrolase_dom_sf"/>
</dbReference>
<keyword evidence="8" id="KW-1185">Reference proteome</keyword>
<dbReference type="InterPro" id="IPR023801">
    <property type="entry name" value="His_deacetylse_dom"/>
</dbReference>
<dbReference type="AlphaFoldDB" id="A0A0D6P6Z4"/>
<evidence type="ECO:0000256" key="4">
    <source>
        <dbReference type="ARBA" id="ARBA00022627"/>
    </source>
</evidence>
<dbReference type="SUPFAM" id="SSF52768">
    <property type="entry name" value="Arginase/deacetylase"/>
    <property type="match status" value="1"/>
</dbReference>
<evidence type="ECO:0000256" key="5">
    <source>
        <dbReference type="SAM" id="MobiDB-lite"/>
    </source>
</evidence>
<dbReference type="PANTHER" id="PTHR10625">
    <property type="entry name" value="HISTONE DEACETYLASE HDAC1-RELATED"/>
    <property type="match status" value="1"/>
</dbReference>
<dbReference type="PANTHER" id="PTHR10625:SF10">
    <property type="entry name" value="HISTONE DEACETYLASE HDAC1"/>
    <property type="match status" value="1"/>
</dbReference>
<accession>A0A0D6P6Z4</accession>
<dbReference type="InterPro" id="IPR003085">
    <property type="entry name" value="AcuC"/>
</dbReference>